<reference evidence="10" key="1">
    <citation type="submission" date="2018-09" db="EMBL/GenBank/DDBJ databases">
        <authorList>
            <person name="Livingstone P.G."/>
            <person name="Whitworth D.E."/>
        </authorList>
    </citation>
    <scope>NUCLEOTIDE SEQUENCE [LARGE SCALE GENOMIC DNA]</scope>
    <source>
        <strain evidence="10">CA054A</strain>
    </source>
</reference>
<dbReference type="PANTHER" id="PTHR43711">
    <property type="entry name" value="TWO-COMPONENT HISTIDINE KINASE"/>
    <property type="match status" value="1"/>
</dbReference>
<evidence type="ECO:0000256" key="5">
    <source>
        <dbReference type="ARBA" id="ARBA00022777"/>
    </source>
</evidence>
<keyword evidence="4" id="KW-0808">Transferase</keyword>
<dbReference type="PROSITE" id="PS50109">
    <property type="entry name" value="HIS_KIN"/>
    <property type="match status" value="1"/>
</dbReference>
<dbReference type="InterPro" id="IPR036890">
    <property type="entry name" value="HATPase_C_sf"/>
</dbReference>
<protein>
    <recommendedName>
        <fullName evidence="2">histidine kinase</fullName>
        <ecNumber evidence="2">2.7.13.3</ecNumber>
    </recommendedName>
</protein>
<dbReference type="PANTHER" id="PTHR43711:SF1">
    <property type="entry name" value="HISTIDINE KINASE 1"/>
    <property type="match status" value="1"/>
</dbReference>
<dbReference type="InterPro" id="IPR004358">
    <property type="entry name" value="Sig_transdc_His_kin-like_C"/>
</dbReference>
<dbReference type="CDD" id="cd00082">
    <property type="entry name" value="HisKA"/>
    <property type="match status" value="1"/>
</dbReference>
<dbReference type="Pfam" id="PF00512">
    <property type="entry name" value="HisKA"/>
    <property type="match status" value="1"/>
</dbReference>
<dbReference type="GO" id="GO:0000155">
    <property type="term" value="F:phosphorelay sensor kinase activity"/>
    <property type="evidence" value="ECO:0007669"/>
    <property type="project" value="InterPro"/>
</dbReference>
<keyword evidence="3" id="KW-0597">Phosphoprotein</keyword>
<accession>A0A3A8J9F6</accession>
<feature type="region of interest" description="Disordered" evidence="7">
    <location>
        <begin position="1"/>
        <end position="21"/>
    </location>
</feature>
<evidence type="ECO:0000256" key="4">
    <source>
        <dbReference type="ARBA" id="ARBA00022679"/>
    </source>
</evidence>
<evidence type="ECO:0000259" key="8">
    <source>
        <dbReference type="PROSITE" id="PS50109"/>
    </source>
</evidence>
<comment type="catalytic activity">
    <reaction evidence="1">
        <text>ATP + protein L-histidine = ADP + protein N-phospho-L-histidine.</text>
        <dbReference type="EC" id="2.7.13.3"/>
    </reaction>
</comment>
<feature type="domain" description="Histidine kinase" evidence="8">
    <location>
        <begin position="246"/>
        <end position="461"/>
    </location>
</feature>
<dbReference type="InterPro" id="IPR036097">
    <property type="entry name" value="HisK_dim/P_sf"/>
</dbReference>
<name>A0A3A8J9F6_9BACT</name>
<dbReference type="CDD" id="cd00075">
    <property type="entry name" value="HATPase"/>
    <property type="match status" value="1"/>
</dbReference>
<evidence type="ECO:0000256" key="6">
    <source>
        <dbReference type="ARBA" id="ARBA00023012"/>
    </source>
</evidence>
<evidence type="ECO:0000256" key="7">
    <source>
        <dbReference type="SAM" id="MobiDB-lite"/>
    </source>
</evidence>
<evidence type="ECO:0000313" key="10">
    <source>
        <dbReference type="Proteomes" id="UP000268094"/>
    </source>
</evidence>
<dbReference type="PRINTS" id="PR00344">
    <property type="entry name" value="BCTRLSENSOR"/>
</dbReference>
<keyword evidence="6" id="KW-0902">Two-component regulatory system</keyword>
<dbReference type="InterPro" id="IPR005467">
    <property type="entry name" value="His_kinase_dom"/>
</dbReference>
<dbReference type="Gene3D" id="1.10.287.130">
    <property type="match status" value="1"/>
</dbReference>
<dbReference type="SUPFAM" id="SSF47384">
    <property type="entry name" value="Homodimeric domain of signal transducing histidine kinase"/>
    <property type="match status" value="1"/>
</dbReference>
<proteinExistence type="predicted"/>
<evidence type="ECO:0000256" key="2">
    <source>
        <dbReference type="ARBA" id="ARBA00012438"/>
    </source>
</evidence>
<keyword evidence="10" id="KW-1185">Reference proteome</keyword>
<organism evidence="9 10">
    <name type="scientific">Corallococcus terminator</name>
    <dbReference type="NCBI Taxonomy" id="2316733"/>
    <lineage>
        <taxon>Bacteria</taxon>
        <taxon>Pseudomonadati</taxon>
        <taxon>Myxococcota</taxon>
        <taxon>Myxococcia</taxon>
        <taxon>Myxococcales</taxon>
        <taxon>Cystobacterineae</taxon>
        <taxon>Myxococcaceae</taxon>
        <taxon>Corallococcus</taxon>
    </lineage>
</organism>
<dbReference type="AlphaFoldDB" id="A0A3A8J9F6"/>
<dbReference type="FunFam" id="3.30.565.10:FF:000006">
    <property type="entry name" value="Sensor histidine kinase WalK"/>
    <property type="match status" value="1"/>
</dbReference>
<dbReference type="Pfam" id="PF14417">
    <property type="entry name" value="MEDS"/>
    <property type="match status" value="1"/>
</dbReference>
<evidence type="ECO:0000313" key="9">
    <source>
        <dbReference type="EMBL" id="RKG92105.1"/>
    </source>
</evidence>
<dbReference type="OrthoDB" id="9782655at2"/>
<dbReference type="RefSeq" id="WP_120539910.1">
    <property type="nucleotide sequence ID" value="NZ_RAVZ01000032.1"/>
</dbReference>
<dbReference type="EC" id="2.7.13.3" evidence="2"/>
<dbReference type="InterPro" id="IPR025847">
    <property type="entry name" value="MEDS_domain"/>
</dbReference>
<dbReference type="InterPro" id="IPR003661">
    <property type="entry name" value="HisK_dim/P_dom"/>
</dbReference>
<gene>
    <name evidence="9" type="ORF">D7V88_07470</name>
</gene>
<dbReference type="Proteomes" id="UP000268094">
    <property type="component" value="Unassembled WGS sequence"/>
</dbReference>
<dbReference type="SMART" id="SM00388">
    <property type="entry name" value="HisKA"/>
    <property type="match status" value="1"/>
</dbReference>
<dbReference type="SUPFAM" id="SSF55874">
    <property type="entry name" value="ATPase domain of HSP90 chaperone/DNA topoisomerase II/histidine kinase"/>
    <property type="match status" value="1"/>
</dbReference>
<dbReference type="Pfam" id="PF02518">
    <property type="entry name" value="HATPase_c"/>
    <property type="match status" value="1"/>
</dbReference>
<sequence length="462" mass="51308">MSSAHGGGTAQRQHPSGDSDHRVQFYEDPSFLFDVVAKFLDAGFQEGEPAVVIASEAHAKGFTARLMALGVNVERALEDGRLVLLDARETLSRFMVDGLPDWSRFQQVIGEVLDRSHHTAGGRRVRAFGEMVDLLLKDQNPQAALLLEEQWNELGKSHPFGLLCAYALGGFQTQEDARVFHEVCGAHAHVSPTEAYSQVLADELRLREVAVLQQRSKMLETEIEHRKRIEKELLVAVRLRDDFLSVAGHELRTPLTTLQLQLHSLTRLAREVGDERVRERVERARQQTQRLGTLTENLLDVVRIRAGRLAIQVGECDLAAVVLDVVERSAEAVTRSGCQLRVLVEQPVWGQWDRSRLEQVMTNLLSNALKYGAGKPVEVVVKASRDRARLVLQDHGIGVPLDAQARIFDPFERAVPTSSYGGLGLGLWVARQVVEAHGGILRVESEPGSGATFTVELPYQKV</sequence>
<comment type="caution">
    <text evidence="9">The sequence shown here is derived from an EMBL/GenBank/DDBJ whole genome shotgun (WGS) entry which is preliminary data.</text>
</comment>
<dbReference type="InterPro" id="IPR003594">
    <property type="entry name" value="HATPase_dom"/>
</dbReference>
<keyword evidence="5 9" id="KW-0418">Kinase</keyword>
<dbReference type="Gene3D" id="3.30.565.10">
    <property type="entry name" value="Histidine kinase-like ATPase, C-terminal domain"/>
    <property type="match status" value="1"/>
</dbReference>
<dbReference type="SMART" id="SM00387">
    <property type="entry name" value="HATPase_c"/>
    <property type="match status" value="1"/>
</dbReference>
<dbReference type="InterPro" id="IPR050736">
    <property type="entry name" value="Sensor_HK_Regulatory"/>
</dbReference>
<dbReference type="EMBL" id="RAVZ01000032">
    <property type="protein sequence ID" value="RKG92105.1"/>
    <property type="molecule type" value="Genomic_DNA"/>
</dbReference>
<evidence type="ECO:0000256" key="1">
    <source>
        <dbReference type="ARBA" id="ARBA00000085"/>
    </source>
</evidence>
<evidence type="ECO:0000256" key="3">
    <source>
        <dbReference type="ARBA" id="ARBA00022553"/>
    </source>
</evidence>